<sequence>MTSQEIQKKSERNKLGNGNVDLKTNIKEYEDVVKPSNSQCSHCNELEQLIQLLKQKNKNLEAEASKYQSALGIATNFDLNVDDHDDSVKLNRDILDLHDTLENYVTNLRPKIEVDINGAIKLLDKYGCKMKITDKDPNKPLIKAVLQRHVLEEILEQAKFYFMNFKYSKKEHHLESEIVDRTMTLTVLMDELYKNRLGNDEITRLIPIRLRQQAYIALATRGFSDIKKTPLSIYSKHNFIEAISKRLNRMMNKYRRIKDSEKRKDINNMAEDLVRNVVRIFYFRLPIQEPKAEYRWIVNNEKINKSYMKGSWNESDIKNLVVEVCSFPMICRQHPDGLKVFTPAKVFSRYRKNLTGRLTDKYDNIKKKLTQNDNPVRTLRDNYDSNDSDDGESDQSDGSDDDSDDSDDSGNSGGSDDPN</sequence>
<reference evidence="4" key="2">
    <citation type="submission" date="2019-10" db="EMBL/GenBank/DDBJ databases">
        <title>Conservation and host-specific expression of non-tandemly repeated heterogenous ribosome RNA gene in arbuscular mycorrhizal fungi.</title>
        <authorList>
            <person name="Maeda T."/>
            <person name="Kobayashi Y."/>
            <person name="Nakagawa T."/>
            <person name="Ezawa T."/>
            <person name="Yamaguchi K."/>
            <person name="Bino T."/>
            <person name="Nishimoto Y."/>
            <person name="Shigenobu S."/>
            <person name="Kawaguchi M."/>
        </authorList>
    </citation>
    <scope>NUCLEOTIDE SEQUENCE</scope>
    <source>
        <strain evidence="4">HR1</strain>
    </source>
</reference>
<comment type="caution">
    <text evidence="3">The sequence shown here is derived from an EMBL/GenBank/DDBJ whole genome shotgun (WGS) entry which is preliminary data.</text>
</comment>
<evidence type="ECO:0000256" key="1">
    <source>
        <dbReference type="SAM" id="Coils"/>
    </source>
</evidence>
<organism evidence="3 5">
    <name type="scientific">Rhizophagus clarus</name>
    <dbReference type="NCBI Taxonomy" id="94130"/>
    <lineage>
        <taxon>Eukaryota</taxon>
        <taxon>Fungi</taxon>
        <taxon>Fungi incertae sedis</taxon>
        <taxon>Mucoromycota</taxon>
        <taxon>Glomeromycotina</taxon>
        <taxon>Glomeromycetes</taxon>
        <taxon>Glomerales</taxon>
        <taxon>Glomeraceae</taxon>
        <taxon>Rhizophagus</taxon>
    </lineage>
</organism>
<evidence type="ECO:0000313" key="4">
    <source>
        <dbReference type="EMBL" id="GES97334.1"/>
    </source>
</evidence>
<dbReference type="AlphaFoldDB" id="A0A2Z6REU8"/>
<keyword evidence="1" id="KW-0175">Coiled coil</keyword>
<evidence type="ECO:0000313" key="5">
    <source>
        <dbReference type="Proteomes" id="UP000247702"/>
    </source>
</evidence>
<name>A0A2Z6REU8_9GLOM</name>
<feature type="coiled-coil region" evidence="1">
    <location>
        <begin position="43"/>
        <end position="70"/>
    </location>
</feature>
<protein>
    <submittedName>
        <fullName evidence="3">Uncharacterized protein</fullName>
    </submittedName>
</protein>
<dbReference type="Proteomes" id="UP000615446">
    <property type="component" value="Unassembled WGS sequence"/>
</dbReference>
<keyword evidence="5" id="KW-1185">Reference proteome</keyword>
<feature type="region of interest" description="Disordered" evidence="2">
    <location>
        <begin position="371"/>
        <end position="419"/>
    </location>
</feature>
<gene>
    <name evidence="4" type="ORF">RCL2_002392800</name>
    <name evidence="3" type="ORF">RclHR1_03900011</name>
</gene>
<evidence type="ECO:0000313" key="3">
    <source>
        <dbReference type="EMBL" id="GBC00594.1"/>
    </source>
</evidence>
<dbReference type="Proteomes" id="UP000247702">
    <property type="component" value="Unassembled WGS sequence"/>
</dbReference>
<reference evidence="3 5" key="1">
    <citation type="submission" date="2017-11" db="EMBL/GenBank/DDBJ databases">
        <title>The genome of Rhizophagus clarus HR1 reveals common genetic basis of auxotrophy among arbuscular mycorrhizal fungi.</title>
        <authorList>
            <person name="Kobayashi Y."/>
        </authorList>
    </citation>
    <scope>NUCLEOTIDE SEQUENCE [LARGE SCALE GENOMIC DNA]</scope>
    <source>
        <strain evidence="3 5">HR1</strain>
    </source>
</reference>
<feature type="compositionally biased region" description="Acidic residues" evidence="2">
    <location>
        <begin position="384"/>
        <end position="408"/>
    </location>
</feature>
<proteinExistence type="predicted"/>
<dbReference type="EMBL" id="BLAL01000257">
    <property type="protein sequence ID" value="GES97334.1"/>
    <property type="molecule type" value="Genomic_DNA"/>
</dbReference>
<evidence type="ECO:0000256" key="2">
    <source>
        <dbReference type="SAM" id="MobiDB-lite"/>
    </source>
</evidence>
<dbReference type="EMBL" id="BEXD01003224">
    <property type="protein sequence ID" value="GBC00594.1"/>
    <property type="molecule type" value="Genomic_DNA"/>
</dbReference>
<accession>A0A2Z6REU8</accession>
<dbReference type="OrthoDB" id="2411313at2759"/>